<comment type="caution">
    <text evidence="2">The sequence shown here is derived from an EMBL/GenBank/DDBJ whole genome shotgun (WGS) entry which is preliminary data.</text>
</comment>
<dbReference type="InterPro" id="IPR002645">
    <property type="entry name" value="STAS_dom"/>
</dbReference>
<dbReference type="Pfam" id="PF13466">
    <property type="entry name" value="STAS_2"/>
    <property type="match status" value="1"/>
</dbReference>
<dbReference type="SUPFAM" id="SSF52091">
    <property type="entry name" value="SpoIIaa-like"/>
    <property type="match status" value="1"/>
</dbReference>
<evidence type="ECO:0000259" key="1">
    <source>
        <dbReference type="PROSITE" id="PS50801"/>
    </source>
</evidence>
<dbReference type="CDD" id="cd07043">
    <property type="entry name" value="STAS_anti-anti-sigma_factors"/>
    <property type="match status" value="1"/>
</dbReference>
<dbReference type="InterPro" id="IPR036513">
    <property type="entry name" value="STAS_dom_sf"/>
</dbReference>
<dbReference type="InterPro" id="IPR058548">
    <property type="entry name" value="MlaB-like_STAS"/>
</dbReference>
<keyword evidence="3" id="KW-1185">Reference proteome</keyword>
<reference evidence="2 3" key="1">
    <citation type="submission" date="2024-05" db="EMBL/GenBank/DDBJ databases">
        <authorList>
            <consortium name="Candidatus Magnetaquicoccaceae bacterium FCR-1 genome sequencing consortium"/>
            <person name="Shimoshige H."/>
            <person name="Shimamura S."/>
            <person name="Taoka A."/>
            <person name="Kobayashi H."/>
            <person name="Maekawa T."/>
        </authorList>
    </citation>
    <scope>NUCLEOTIDE SEQUENCE [LARGE SCALE GENOMIC DNA]</scope>
    <source>
        <strain evidence="2 3">FCR-1</strain>
    </source>
</reference>
<dbReference type="EMBL" id="BAAFGK010000004">
    <property type="protein sequence ID" value="GAB0057307.1"/>
    <property type="molecule type" value="Genomic_DNA"/>
</dbReference>
<evidence type="ECO:0000313" key="2">
    <source>
        <dbReference type="EMBL" id="GAB0057307.1"/>
    </source>
</evidence>
<protein>
    <submittedName>
        <fullName evidence="2">STAS-domain containing protein</fullName>
    </submittedName>
</protein>
<dbReference type="Proteomes" id="UP001628193">
    <property type="component" value="Unassembled WGS sequence"/>
</dbReference>
<reference evidence="2 3" key="2">
    <citation type="submission" date="2024-09" db="EMBL/GenBank/DDBJ databases">
        <title>Draft genome sequence of Candidatus Magnetaquicoccaceae bacterium FCR-1.</title>
        <authorList>
            <person name="Shimoshige H."/>
            <person name="Shimamura S."/>
            <person name="Taoka A."/>
            <person name="Kobayashi H."/>
            <person name="Maekawa T."/>
        </authorList>
    </citation>
    <scope>NUCLEOTIDE SEQUENCE [LARGE SCALE GENOMIC DNA]</scope>
    <source>
        <strain evidence="2 3">FCR-1</strain>
    </source>
</reference>
<name>A0ABQ0C8T8_9PROT</name>
<dbReference type="RefSeq" id="WP_420905007.1">
    <property type="nucleotide sequence ID" value="NZ_BAAFGK010000004.1"/>
</dbReference>
<feature type="domain" description="STAS" evidence="1">
    <location>
        <begin position="43"/>
        <end position="98"/>
    </location>
</feature>
<accession>A0ABQ0C8T8</accession>
<evidence type="ECO:0000313" key="3">
    <source>
        <dbReference type="Proteomes" id="UP001628193"/>
    </source>
</evidence>
<dbReference type="Gene3D" id="3.30.750.24">
    <property type="entry name" value="STAS domain"/>
    <property type="match status" value="1"/>
</dbReference>
<sequence>MTIQVSKEGEYVTVRLPKLFGFSVRSEFKQATGNNPTGTKYKLDFQEVERMDSSALGMLLLLRETSGGITSDILIVNSRPEIRKLLQLANFHTLFNIL</sequence>
<dbReference type="PROSITE" id="PS50801">
    <property type="entry name" value="STAS"/>
    <property type="match status" value="1"/>
</dbReference>
<gene>
    <name evidence="2" type="ORF">SIID45300_01631</name>
</gene>
<proteinExistence type="predicted"/>
<organism evidence="2 3">
    <name type="scientific">Candidatus Magnetaquiglobus chichijimensis</name>
    <dbReference type="NCBI Taxonomy" id="3141448"/>
    <lineage>
        <taxon>Bacteria</taxon>
        <taxon>Pseudomonadati</taxon>
        <taxon>Pseudomonadota</taxon>
        <taxon>Magnetococcia</taxon>
        <taxon>Magnetococcales</taxon>
        <taxon>Candidatus Magnetaquicoccaceae</taxon>
        <taxon>Candidatus Magnetaquiglobus</taxon>
    </lineage>
</organism>